<keyword evidence="2" id="KW-0479">Metal-binding</keyword>
<organism evidence="11 12">
    <name type="scientific">Polyplax serrata</name>
    <name type="common">Common mouse louse</name>
    <dbReference type="NCBI Taxonomy" id="468196"/>
    <lineage>
        <taxon>Eukaryota</taxon>
        <taxon>Metazoa</taxon>
        <taxon>Ecdysozoa</taxon>
        <taxon>Arthropoda</taxon>
        <taxon>Hexapoda</taxon>
        <taxon>Insecta</taxon>
        <taxon>Pterygota</taxon>
        <taxon>Neoptera</taxon>
        <taxon>Paraneoptera</taxon>
        <taxon>Psocodea</taxon>
        <taxon>Troctomorpha</taxon>
        <taxon>Phthiraptera</taxon>
        <taxon>Anoplura</taxon>
        <taxon>Polyplacidae</taxon>
        <taxon>Polyplax</taxon>
    </lineage>
</organism>
<dbReference type="GO" id="GO:0000981">
    <property type="term" value="F:DNA-binding transcription factor activity, RNA polymerase II-specific"/>
    <property type="evidence" value="ECO:0007669"/>
    <property type="project" value="TreeGrafter"/>
</dbReference>
<dbReference type="SUPFAM" id="SSF54695">
    <property type="entry name" value="POZ domain"/>
    <property type="match status" value="1"/>
</dbReference>
<evidence type="ECO:0000256" key="1">
    <source>
        <dbReference type="ARBA" id="ARBA00004123"/>
    </source>
</evidence>
<comment type="caution">
    <text evidence="11">The sequence shown here is derived from an EMBL/GenBank/DDBJ whole genome shotgun (WGS) entry which is preliminary data.</text>
</comment>
<keyword evidence="3" id="KW-0677">Repeat</keyword>
<dbReference type="GO" id="GO:0008270">
    <property type="term" value="F:zinc ion binding"/>
    <property type="evidence" value="ECO:0007669"/>
    <property type="project" value="UniProtKB-KW"/>
</dbReference>
<evidence type="ECO:0000256" key="2">
    <source>
        <dbReference type="ARBA" id="ARBA00022723"/>
    </source>
</evidence>
<keyword evidence="6" id="KW-0539">Nucleus</keyword>
<feature type="region of interest" description="Disordered" evidence="8">
    <location>
        <begin position="164"/>
        <end position="187"/>
    </location>
</feature>
<feature type="compositionally biased region" description="Polar residues" evidence="8">
    <location>
        <begin position="830"/>
        <end position="844"/>
    </location>
</feature>
<feature type="compositionally biased region" description="Polar residues" evidence="8">
    <location>
        <begin position="174"/>
        <end position="184"/>
    </location>
</feature>
<evidence type="ECO:0000256" key="6">
    <source>
        <dbReference type="ARBA" id="ARBA00023242"/>
    </source>
</evidence>
<evidence type="ECO:0000256" key="5">
    <source>
        <dbReference type="ARBA" id="ARBA00022833"/>
    </source>
</evidence>
<comment type="subcellular location">
    <subcellularLocation>
        <location evidence="1">Nucleus</location>
    </subcellularLocation>
</comment>
<dbReference type="PROSITE" id="PS50157">
    <property type="entry name" value="ZINC_FINGER_C2H2_2"/>
    <property type="match status" value="2"/>
</dbReference>
<dbReference type="InterPro" id="IPR000210">
    <property type="entry name" value="BTB/POZ_dom"/>
</dbReference>
<feature type="compositionally biased region" description="Basic and acidic residues" evidence="8">
    <location>
        <begin position="1196"/>
        <end position="1208"/>
    </location>
</feature>
<proteinExistence type="predicted"/>
<dbReference type="PROSITE" id="PS50097">
    <property type="entry name" value="BTB"/>
    <property type="match status" value="1"/>
</dbReference>
<dbReference type="InterPro" id="IPR011333">
    <property type="entry name" value="SKP1/BTB/POZ_sf"/>
</dbReference>
<feature type="compositionally biased region" description="Basic and acidic residues" evidence="8">
    <location>
        <begin position="1220"/>
        <end position="1245"/>
    </location>
</feature>
<protein>
    <recommendedName>
        <fullName evidence="13">Centrosome-associated zinc finger protein CP190</fullName>
    </recommendedName>
</protein>
<dbReference type="SMART" id="SM00451">
    <property type="entry name" value="ZnF_U1"/>
    <property type="match status" value="2"/>
</dbReference>
<feature type="region of interest" description="Disordered" evidence="8">
    <location>
        <begin position="942"/>
        <end position="968"/>
    </location>
</feature>
<dbReference type="Gene3D" id="3.30.710.10">
    <property type="entry name" value="Potassium Channel Kv1.1, Chain A"/>
    <property type="match status" value="1"/>
</dbReference>
<evidence type="ECO:0008006" key="13">
    <source>
        <dbReference type="Google" id="ProtNLM"/>
    </source>
</evidence>
<reference evidence="11 12" key="1">
    <citation type="submission" date="2023-10" db="EMBL/GenBank/DDBJ databases">
        <title>Genomes of two closely related lineages of the louse Polyplax serrata with different host specificities.</title>
        <authorList>
            <person name="Martinu J."/>
            <person name="Tarabai H."/>
            <person name="Stefka J."/>
            <person name="Hypsa V."/>
        </authorList>
    </citation>
    <scope>NUCLEOTIDE SEQUENCE [LARGE SCALE GENOMIC DNA]</scope>
    <source>
        <strain evidence="11">HR10_N</strain>
    </source>
</reference>
<feature type="compositionally biased region" description="Basic and acidic residues" evidence="8">
    <location>
        <begin position="1271"/>
        <end position="1283"/>
    </location>
</feature>
<feature type="region of interest" description="Disordered" evidence="8">
    <location>
        <begin position="1112"/>
        <end position="1283"/>
    </location>
</feature>
<feature type="compositionally biased region" description="Basic and acidic residues" evidence="8">
    <location>
        <begin position="343"/>
        <end position="352"/>
    </location>
</feature>
<feature type="region of interest" description="Disordered" evidence="8">
    <location>
        <begin position="132"/>
        <end position="152"/>
    </location>
</feature>
<dbReference type="PROSITE" id="PS00028">
    <property type="entry name" value="ZINC_FINGER_C2H2_1"/>
    <property type="match status" value="3"/>
</dbReference>
<evidence type="ECO:0000313" key="12">
    <source>
        <dbReference type="Proteomes" id="UP001372834"/>
    </source>
</evidence>
<feature type="compositionally biased region" description="Basic and acidic residues" evidence="8">
    <location>
        <begin position="287"/>
        <end position="297"/>
    </location>
</feature>
<feature type="compositionally biased region" description="Polar residues" evidence="8">
    <location>
        <begin position="132"/>
        <end position="142"/>
    </location>
</feature>
<dbReference type="Pfam" id="PF00651">
    <property type="entry name" value="BTB"/>
    <property type="match status" value="1"/>
</dbReference>
<dbReference type="GO" id="GO:0005634">
    <property type="term" value="C:nucleus"/>
    <property type="evidence" value="ECO:0007669"/>
    <property type="project" value="UniProtKB-SubCell"/>
</dbReference>
<sequence>MGELEQVPNHQVKVDNWPLFFLQRLHHFYRKKSHCDLTLLFSTLDTIKSIKVHKLVLHACTDYFESLDIMKDSEHGEFLQLSNEMQPDVVIPIISFMYTGKLEFPVSLQPRLYEAATKLRMTILTKLLDVQPNKTGRKSGSQPAGEPSMKLSQMNTEVSIPKLAKNNQDVDELGTTSVLPSSSSKQEDESVVTLMPVSVLGSQNTKSGLALVDAGEVNKNNQIKSKVIKKNVGLQLAPANAKTKLVVVSLPPTLPGRKLPVWKRKVPLSGSHFFSENMQNVRPTFRPAEKPRPTRFEWEDDLNDPTTLKPVEEAFKVLSHDGSIKISHPIILEPDGTVVNREASDDSMKRSSDGSSFDSPPHKRSKQSDLQDMKEYGKQQQLRNEIICSEENTDDMMDTDDLYGTCDDEPDEQNFSIANVNSSTPKPILKTVSKPEPTSASKRVRFSLEGKENNRDESTSGDFTLNAVTRTTSTATATVTVTTASPTTTTTTTTIASTVIKQSEAIPKQKIVLPMNMSQLQSGKHHVKIVSEVLKKYPNLAKRENIKLRVVSKNPAAVPPTVQQAVEGDAGNGNKANSSLVSYIFLTNKGTGELLPIKTEANEKDKVFDVENKTGPWFCHVCDESPIEFESYYAYRRHLVEVHELKIDARICEYCGLKNSKRNHLLYHLYTKHGIDPPAHVSFPKCSECDYIALSDALLVKHKSTHDPKSLTCYTCNVVFKSYSSMQIHLQSAWHKNKVNDVSVIVLSDYPCPFCEARFENGAKLKDHIETDHHSQYHAQKFCQREGKQIYRCPYCEALFGDGDKLGKHIVSLHWGKNSQVTPEEDGTNKRMQLPQSEQEMQFTEESEKSDSVDCHENRPSTELESLSNVASGIATSLSLVGNEQTVVYYEQRSDEQDVGGEATVVSGNDCKEYIIAETREDLEPKQCATEQPEDIEIITVENEDSNSRTSNPDGLNKANRSDHDYTEAQTEDQFRNLIPVHPVVGNQLTPDNAIIQQIIPATDQRLVFSTQANVVFQSPCVSLPPRVLFTSGKVGDQNVILSQVISQTPIILSSPMMQQTGSIVDGGNGTLVLANPAESGANLQNIQTAMQQYSLQPSAGTVITKNEMITEKQQKEEEEEEVEVEYKKEVKSEPKSTGNVADEVEEDEVEEEEETEDEEEEIEDEDDLEEVEEIDDVEVTGTDTTETVSEVPEAEDIKQENESRMIDAVKMTVGQVKEPSSRQGEEGEEKLEIKAEPVGDESHSKGQVRLETSKIVDDWDETNDGLQNVESRKDGPSRPDFF</sequence>
<feature type="compositionally biased region" description="Acidic residues" evidence="8">
    <location>
        <begin position="1143"/>
        <end position="1179"/>
    </location>
</feature>
<dbReference type="EMBL" id="JAWJWE010000001">
    <property type="protein sequence ID" value="KAK6643840.1"/>
    <property type="molecule type" value="Genomic_DNA"/>
</dbReference>
<feature type="compositionally biased region" description="Basic and acidic residues" evidence="8">
    <location>
        <begin position="846"/>
        <end position="862"/>
    </location>
</feature>
<evidence type="ECO:0000259" key="9">
    <source>
        <dbReference type="PROSITE" id="PS50097"/>
    </source>
</evidence>
<feature type="domain" description="BTB" evidence="9">
    <location>
        <begin position="35"/>
        <end position="106"/>
    </location>
</feature>
<dbReference type="InterPro" id="IPR013087">
    <property type="entry name" value="Znf_C2H2_type"/>
</dbReference>
<keyword evidence="4 7" id="KW-0863">Zinc-finger</keyword>
<evidence type="ECO:0000259" key="10">
    <source>
        <dbReference type="PROSITE" id="PS50157"/>
    </source>
</evidence>
<feature type="compositionally biased region" description="Low complexity" evidence="8">
    <location>
        <begin position="1180"/>
        <end position="1192"/>
    </location>
</feature>
<evidence type="ECO:0000256" key="3">
    <source>
        <dbReference type="ARBA" id="ARBA00022737"/>
    </source>
</evidence>
<dbReference type="InterPro" id="IPR036236">
    <property type="entry name" value="Znf_C2H2_sf"/>
</dbReference>
<dbReference type="SMART" id="SM00225">
    <property type="entry name" value="BTB"/>
    <property type="match status" value="1"/>
</dbReference>
<dbReference type="Proteomes" id="UP001372834">
    <property type="component" value="Unassembled WGS sequence"/>
</dbReference>
<dbReference type="PANTHER" id="PTHR24394:SF29">
    <property type="entry name" value="MYONEURIN"/>
    <property type="match status" value="1"/>
</dbReference>
<evidence type="ECO:0000256" key="8">
    <source>
        <dbReference type="SAM" id="MobiDB-lite"/>
    </source>
</evidence>
<dbReference type="PANTHER" id="PTHR24394">
    <property type="entry name" value="ZINC FINGER PROTEIN"/>
    <property type="match status" value="1"/>
</dbReference>
<feature type="region of interest" description="Disordered" evidence="8">
    <location>
        <begin position="343"/>
        <end position="383"/>
    </location>
</feature>
<dbReference type="Gene3D" id="3.30.160.60">
    <property type="entry name" value="Classic Zinc Finger"/>
    <property type="match status" value="2"/>
</dbReference>
<feature type="domain" description="C2H2-type" evidence="10">
    <location>
        <begin position="791"/>
        <end position="819"/>
    </location>
</feature>
<gene>
    <name evidence="11" type="ORF">RUM43_000103</name>
</gene>
<feature type="domain" description="C2H2-type" evidence="10">
    <location>
        <begin position="750"/>
        <end position="778"/>
    </location>
</feature>
<feature type="region of interest" description="Disordered" evidence="8">
    <location>
        <begin position="284"/>
        <end position="305"/>
    </location>
</feature>
<accession>A0AAN8XNG6</accession>
<feature type="compositionally biased region" description="Basic and acidic residues" evidence="8">
    <location>
        <begin position="1125"/>
        <end position="1135"/>
    </location>
</feature>
<evidence type="ECO:0000256" key="4">
    <source>
        <dbReference type="ARBA" id="ARBA00022771"/>
    </source>
</evidence>
<dbReference type="GO" id="GO:0003676">
    <property type="term" value="F:nucleic acid binding"/>
    <property type="evidence" value="ECO:0007669"/>
    <property type="project" value="InterPro"/>
</dbReference>
<dbReference type="SUPFAM" id="SSF57667">
    <property type="entry name" value="beta-beta-alpha zinc fingers"/>
    <property type="match status" value="1"/>
</dbReference>
<keyword evidence="5" id="KW-0862">Zinc</keyword>
<dbReference type="InterPro" id="IPR003604">
    <property type="entry name" value="Matrin/U1-like-C_Znf_C2H2"/>
</dbReference>
<feature type="region of interest" description="Disordered" evidence="8">
    <location>
        <begin position="819"/>
        <end position="863"/>
    </location>
</feature>
<evidence type="ECO:0000256" key="7">
    <source>
        <dbReference type="PROSITE-ProRule" id="PRU00042"/>
    </source>
</evidence>
<name>A0AAN8XNG6_POLSC</name>
<dbReference type="SMART" id="SM00355">
    <property type="entry name" value="ZnF_C2H2"/>
    <property type="match status" value="6"/>
</dbReference>
<evidence type="ECO:0000313" key="11">
    <source>
        <dbReference type="EMBL" id="KAK6643840.1"/>
    </source>
</evidence>
<feature type="compositionally biased region" description="Basic and acidic residues" evidence="8">
    <location>
        <begin position="366"/>
        <end position="377"/>
    </location>
</feature>